<dbReference type="AlphaFoldDB" id="A0A915HYV2"/>
<feature type="region of interest" description="Disordered" evidence="1">
    <location>
        <begin position="212"/>
        <end position="236"/>
    </location>
</feature>
<proteinExistence type="predicted"/>
<reference evidence="3" key="1">
    <citation type="submission" date="2022-11" db="UniProtKB">
        <authorList>
            <consortium name="WormBaseParasite"/>
        </authorList>
    </citation>
    <scope>IDENTIFICATION</scope>
</reference>
<evidence type="ECO:0000313" key="2">
    <source>
        <dbReference type="Proteomes" id="UP000887565"/>
    </source>
</evidence>
<evidence type="ECO:0000256" key="1">
    <source>
        <dbReference type="SAM" id="MobiDB-lite"/>
    </source>
</evidence>
<dbReference type="WBParaSite" id="nRc.2.0.1.t07021-RA">
    <property type="protein sequence ID" value="nRc.2.0.1.t07021-RA"/>
    <property type="gene ID" value="nRc.2.0.1.g07021"/>
</dbReference>
<evidence type="ECO:0000313" key="3">
    <source>
        <dbReference type="WBParaSite" id="nRc.2.0.1.t07021-RA"/>
    </source>
</evidence>
<name>A0A915HYV2_ROMCU</name>
<feature type="compositionally biased region" description="Basic and acidic residues" evidence="1">
    <location>
        <begin position="30"/>
        <end position="60"/>
    </location>
</feature>
<feature type="compositionally biased region" description="Basic and acidic residues" evidence="1">
    <location>
        <begin position="214"/>
        <end position="236"/>
    </location>
</feature>
<organism evidence="2 3">
    <name type="scientific">Romanomermis culicivorax</name>
    <name type="common">Nematode worm</name>
    <dbReference type="NCBI Taxonomy" id="13658"/>
    <lineage>
        <taxon>Eukaryota</taxon>
        <taxon>Metazoa</taxon>
        <taxon>Ecdysozoa</taxon>
        <taxon>Nematoda</taxon>
        <taxon>Enoplea</taxon>
        <taxon>Dorylaimia</taxon>
        <taxon>Mermithida</taxon>
        <taxon>Mermithoidea</taxon>
        <taxon>Mermithidae</taxon>
        <taxon>Romanomermis</taxon>
    </lineage>
</organism>
<protein>
    <submittedName>
        <fullName evidence="3">Uncharacterized protein</fullName>
    </submittedName>
</protein>
<sequence length="236" mass="27037">MFKSDVVSSDVKGIKEQEQQQISLVAKRYHISEENKSHKDEERGEDARISLEDERQHSKGVEAVVTRSKAHVLEKMQKENQETDKSGIPKEQDNVQLWKDVDMCAPIPGSPDMITMTARAIAQIHTILIREMEVEYRLGKEEDATPAVEQKAMEPPSPMKVDDDIATNKLVIDENIAEMPNLEMADSKESMRDKGWNDETILFMAEKKKKMRLKEKERRNNVGWKGGEDFTAKHTT</sequence>
<feature type="region of interest" description="Disordered" evidence="1">
    <location>
        <begin position="29"/>
        <end position="63"/>
    </location>
</feature>
<accession>A0A915HYV2</accession>
<keyword evidence="2" id="KW-1185">Reference proteome</keyword>
<dbReference type="Proteomes" id="UP000887565">
    <property type="component" value="Unplaced"/>
</dbReference>